<evidence type="ECO:0000256" key="1">
    <source>
        <dbReference type="ARBA" id="ARBA00022741"/>
    </source>
</evidence>
<dbReference type="InterPro" id="IPR018181">
    <property type="entry name" value="Heat_shock_70_CS"/>
</dbReference>
<dbReference type="PROSITE" id="PS01036">
    <property type="entry name" value="HSP70_3"/>
    <property type="match status" value="1"/>
</dbReference>
<comment type="similarity">
    <text evidence="3">Belongs to the heat shock protein 70 family.</text>
</comment>
<dbReference type="InterPro" id="IPR029047">
    <property type="entry name" value="HSP70_peptide-bd_sf"/>
</dbReference>
<comment type="caution">
    <text evidence="4">The sequence shown here is derived from an EMBL/GenBank/DDBJ whole genome shotgun (WGS) entry which is preliminary data.</text>
</comment>
<dbReference type="Gene3D" id="3.90.640.10">
    <property type="entry name" value="Actin, Chain A, domain 4"/>
    <property type="match status" value="1"/>
</dbReference>
<keyword evidence="1 3" id="KW-0547">Nucleotide-binding</keyword>
<sequence length="647" mass="74005">MLVDHHNVMAIDYGTTTSSGARLNNNGSIDQITDRVFNQSDCIPSVVCYKEDKTLVGFNALREERKSPTQVIRDAKRMIGKRYDDEIIQELSKKWLFKIREADDGSILIETCQGLKHPWEICMEVLKFLKENAESKAMGHKITHVVVSIPANYNTTQRKETLKAAKAAGFEKVHLISEPTAAVMNYWFNNFGSSGSFWRSKNVLIYDFGGGTLDVSLASVSAKSVDINAVEGNMLLGGRDFDNNLIDYYLKQKNLKDEIYQYLYRMDNYGRKARNDFHMIRDSCEEAKKSFVHDSEQSIMPNILNLEIDEQELIVSYDTFIQINKNLLDKILEPVERILKFCNMPKTEIDDIILVGGSSNIPIVATKLREYFQKDPLTDGEPRNVVVRGAAIEARRRFVTNEKIFTELTNLKYQDVCPLSLGNSTVGSRMVTLISRNTKLPAKKTSTFISVENFQKKMTFYIHETESCLCTKDTFLGSLTVDLPELQAGEAKVELELSLNEDCILKAKCHVVGYNDPKYISEKVIRQGCVLSQNFIESRIKDAELSKRKDTVEVDKNRVQRHWVLLHRNAKSFVNHFRPNVTVNKSVVLPKLDEILALAQAEGNKKCNDVLQYNNMVNRYKELFTEYNKDAPPHRQTKFLENAFLFK</sequence>
<reference evidence="4 5" key="1">
    <citation type="submission" date="2024-04" db="EMBL/GenBank/DDBJ databases">
        <title>Tritrichomonas musculus Genome.</title>
        <authorList>
            <person name="Alves-Ferreira E."/>
            <person name="Grigg M."/>
            <person name="Lorenzi H."/>
            <person name="Galac M."/>
        </authorList>
    </citation>
    <scope>NUCLEOTIDE SEQUENCE [LARGE SCALE GENOMIC DNA]</scope>
    <source>
        <strain evidence="4 5">EAF2021</strain>
    </source>
</reference>
<dbReference type="PANTHER" id="PTHR19375">
    <property type="entry name" value="HEAT SHOCK PROTEIN 70KDA"/>
    <property type="match status" value="1"/>
</dbReference>
<evidence type="ECO:0000256" key="2">
    <source>
        <dbReference type="ARBA" id="ARBA00022840"/>
    </source>
</evidence>
<dbReference type="Gene3D" id="3.30.420.40">
    <property type="match status" value="2"/>
</dbReference>
<dbReference type="InterPro" id="IPR013126">
    <property type="entry name" value="Hsp_70_fam"/>
</dbReference>
<gene>
    <name evidence="4" type="ORF">M9Y10_015449</name>
</gene>
<dbReference type="SUPFAM" id="SSF100920">
    <property type="entry name" value="Heat shock protein 70kD (HSP70), peptide-binding domain"/>
    <property type="match status" value="1"/>
</dbReference>
<organism evidence="4 5">
    <name type="scientific">Tritrichomonas musculus</name>
    <dbReference type="NCBI Taxonomy" id="1915356"/>
    <lineage>
        <taxon>Eukaryota</taxon>
        <taxon>Metamonada</taxon>
        <taxon>Parabasalia</taxon>
        <taxon>Tritrichomonadida</taxon>
        <taxon>Tritrichomonadidae</taxon>
        <taxon>Tritrichomonas</taxon>
    </lineage>
</organism>
<keyword evidence="5" id="KW-1185">Reference proteome</keyword>
<proteinExistence type="inferred from homology"/>
<keyword evidence="4" id="KW-0346">Stress response</keyword>
<dbReference type="InterPro" id="IPR043129">
    <property type="entry name" value="ATPase_NBD"/>
</dbReference>
<dbReference type="EMBL" id="JAPFFF010000002">
    <property type="protein sequence ID" value="KAK8897494.1"/>
    <property type="molecule type" value="Genomic_DNA"/>
</dbReference>
<accession>A0ABR2L2A8</accession>
<protein>
    <submittedName>
        <fullName evidence="4">Heat shock protein ssb1</fullName>
    </submittedName>
</protein>
<evidence type="ECO:0000256" key="3">
    <source>
        <dbReference type="RuleBase" id="RU003322"/>
    </source>
</evidence>
<dbReference type="PRINTS" id="PR00301">
    <property type="entry name" value="HEATSHOCK70"/>
</dbReference>
<dbReference type="SUPFAM" id="SSF53067">
    <property type="entry name" value="Actin-like ATPase domain"/>
    <property type="match status" value="2"/>
</dbReference>
<keyword evidence="2 3" id="KW-0067">ATP-binding</keyword>
<evidence type="ECO:0000313" key="4">
    <source>
        <dbReference type="EMBL" id="KAK8897494.1"/>
    </source>
</evidence>
<name>A0ABR2L2A8_9EUKA</name>
<dbReference type="Proteomes" id="UP001470230">
    <property type="component" value="Unassembled WGS sequence"/>
</dbReference>
<dbReference type="Pfam" id="PF00012">
    <property type="entry name" value="HSP70"/>
    <property type="match status" value="1"/>
</dbReference>
<evidence type="ECO:0000313" key="5">
    <source>
        <dbReference type="Proteomes" id="UP001470230"/>
    </source>
</evidence>
<dbReference type="Gene3D" id="2.60.34.10">
    <property type="entry name" value="Substrate Binding Domain Of DNAk, Chain A, domain 1"/>
    <property type="match status" value="1"/>
</dbReference>